<proteinExistence type="predicted"/>
<reference evidence="2" key="1">
    <citation type="submission" date="2016-07" db="EMBL/GenBank/DDBJ databases">
        <title>Comparative genomics of the Campylobacter concisus group.</title>
        <authorList>
            <person name="Miller W.G."/>
            <person name="Yee E."/>
            <person name="Chapman M.H."/>
            <person name="Huynh S."/>
            <person name="Bono J.L."/>
            <person name="On S.L.W."/>
            <person name="StLeger J."/>
            <person name="Foster G."/>
            <person name="Parker C.T."/>
        </authorList>
    </citation>
    <scope>NUCLEOTIDE SEQUENCE</scope>
    <source>
        <strain evidence="2">525.92</strain>
    </source>
</reference>
<feature type="transmembrane region" description="Helical" evidence="1">
    <location>
        <begin position="95"/>
        <end position="116"/>
    </location>
</feature>
<keyword evidence="1" id="KW-0472">Membrane</keyword>
<dbReference type="HOGENOM" id="CLU_1615940_0_0_7"/>
<dbReference type="STRING" id="360105.CCV52592_0685"/>
<keyword evidence="3" id="KW-1185">Reference proteome</keyword>
<organism evidence="2 3">
    <name type="scientific">Campylobacter curvus (strain 525.92)</name>
    <dbReference type="NCBI Taxonomy" id="360105"/>
    <lineage>
        <taxon>Bacteria</taxon>
        <taxon>Pseudomonadati</taxon>
        <taxon>Campylobacterota</taxon>
        <taxon>Epsilonproteobacteria</taxon>
        <taxon>Campylobacterales</taxon>
        <taxon>Campylobacteraceae</taxon>
        <taxon>Campylobacter</taxon>
    </lineage>
</organism>
<dbReference type="AlphaFoldDB" id="A7GZA5"/>
<feature type="transmembrane region" description="Helical" evidence="1">
    <location>
        <begin position="61"/>
        <end position="83"/>
    </location>
</feature>
<accession>A7GZA5</accession>
<evidence type="ECO:0000256" key="1">
    <source>
        <dbReference type="SAM" id="Phobius"/>
    </source>
</evidence>
<keyword evidence="1" id="KW-0812">Transmembrane</keyword>
<sequence>MPEYNIAFARLDQLMPFFHVSMVTLFIGLQAGLWLVATYFMKSKLKDALKYPLLMHILRRFGICIVILLVIIALTSMTVGHSGGLMKSANPMAKAILATKWALEIFLALNLGYMFYHYKKAFKAFKVHEILEMQESLVVVIYYFIPLNLVVSFIAVYLGIAYKEF</sequence>
<dbReference type="OrthoDB" id="5354611at2"/>
<name>A7GZA5_CAMC5</name>
<dbReference type="EMBL" id="CP000767">
    <property type="protein sequence ID" value="EAU00400.1"/>
    <property type="molecule type" value="Genomic_DNA"/>
</dbReference>
<feature type="transmembrane region" description="Helical" evidence="1">
    <location>
        <begin position="20"/>
        <end position="40"/>
    </location>
</feature>
<evidence type="ECO:0000313" key="2">
    <source>
        <dbReference type="EMBL" id="EAU00400.1"/>
    </source>
</evidence>
<gene>
    <name evidence="2" type="ORF">CCV52592_0685</name>
</gene>
<feature type="transmembrane region" description="Helical" evidence="1">
    <location>
        <begin position="137"/>
        <end position="160"/>
    </location>
</feature>
<dbReference type="KEGG" id="ccv:CCV52592_0685"/>
<dbReference type="Proteomes" id="UP000006380">
    <property type="component" value="Chromosome"/>
</dbReference>
<keyword evidence="1" id="KW-1133">Transmembrane helix</keyword>
<evidence type="ECO:0000313" key="3">
    <source>
        <dbReference type="Proteomes" id="UP000006380"/>
    </source>
</evidence>
<protein>
    <submittedName>
        <fullName evidence="2">Membrane protein</fullName>
    </submittedName>
</protein>
<dbReference type="RefSeq" id="WP_011992476.1">
    <property type="nucleotide sequence ID" value="NC_009715.2"/>
</dbReference>